<reference evidence="1 2" key="1">
    <citation type="submission" date="2021-08" db="EMBL/GenBank/DDBJ databases">
        <title>Collinsella faecalis sp. nov. isolated from swine faeces.</title>
        <authorList>
            <person name="Oh B.S."/>
            <person name="Lee J.H."/>
        </authorList>
    </citation>
    <scope>NUCLEOTIDE SEQUENCE [LARGE SCALE GENOMIC DNA]</scope>
    <source>
        <strain evidence="1 2">AGMB00827</strain>
    </source>
</reference>
<proteinExistence type="predicted"/>
<protein>
    <submittedName>
        <fullName evidence="1">Uncharacterized protein</fullName>
    </submittedName>
</protein>
<gene>
    <name evidence="1" type="ORF">K6V98_04925</name>
</gene>
<comment type="caution">
    <text evidence="1">The sequence shown here is derived from an EMBL/GenBank/DDBJ whole genome shotgun (WGS) entry which is preliminary data.</text>
</comment>
<evidence type="ECO:0000313" key="2">
    <source>
        <dbReference type="Proteomes" id="UP000700908"/>
    </source>
</evidence>
<sequence length="46" mass="4605">MDIAIAGMLKSDGMPSFTGMPHCGHASLQASLAIGASTSTDMPHCG</sequence>
<organism evidence="1 2">
    <name type="scientific">Collinsella ureilytica</name>
    <dbReference type="NCBI Taxonomy" id="2869515"/>
    <lineage>
        <taxon>Bacteria</taxon>
        <taxon>Bacillati</taxon>
        <taxon>Actinomycetota</taxon>
        <taxon>Coriobacteriia</taxon>
        <taxon>Coriobacteriales</taxon>
        <taxon>Coriobacteriaceae</taxon>
        <taxon>Collinsella</taxon>
    </lineage>
</organism>
<dbReference type="RefSeq" id="WP_222199416.1">
    <property type="nucleotide sequence ID" value="NZ_JAIMFO010000006.1"/>
</dbReference>
<name>A0ABS7MK60_9ACTN</name>
<keyword evidence="2" id="KW-1185">Reference proteome</keyword>
<evidence type="ECO:0000313" key="1">
    <source>
        <dbReference type="EMBL" id="MBY4797698.1"/>
    </source>
</evidence>
<dbReference type="EMBL" id="JAIMFO010000006">
    <property type="protein sequence ID" value="MBY4797698.1"/>
    <property type="molecule type" value="Genomic_DNA"/>
</dbReference>
<dbReference type="Proteomes" id="UP000700908">
    <property type="component" value="Unassembled WGS sequence"/>
</dbReference>
<accession>A0ABS7MK60</accession>